<dbReference type="STRING" id="29655.A0A0K9PGW7"/>
<keyword evidence="4" id="KW-0636">Prenylation</keyword>
<keyword evidence="3" id="KW-0449">Lipoprotein</keyword>
<feature type="region of interest" description="Disordered" evidence="6">
    <location>
        <begin position="66"/>
        <end position="149"/>
    </location>
</feature>
<feature type="compositionally biased region" description="Basic and acidic residues" evidence="6">
    <location>
        <begin position="70"/>
        <end position="149"/>
    </location>
</feature>
<reference evidence="9" key="1">
    <citation type="journal article" date="2016" name="Nature">
        <title>The genome of the seagrass Zostera marina reveals angiosperm adaptation to the sea.</title>
        <authorList>
            <person name="Olsen J.L."/>
            <person name="Rouze P."/>
            <person name="Verhelst B."/>
            <person name="Lin Y.-C."/>
            <person name="Bayer T."/>
            <person name="Collen J."/>
            <person name="Dattolo E."/>
            <person name="De Paoli E."/>
            <person name="Dittami S."/>
            <person name="Maumus F."/>
            <person name="Michel G."/>
            <person name="Kersting A."/>
            <person name="Lauritano C."/>
            <person name="Lohaus R."/>
            <person name="Toepel M."/>
            <person name="Tonon T."/>
            <person name="Vanneste K."/>
            <person name="Amirebrahimi M."/>
            <person name="Brakel J."/>
            <person name="Bostroem C."/>
            <person name="Chovatia M."/>
            <person name="Grimwood J."/>
            <person name="Jenkins J.W."/>
            <person name="Jueterbock A."/>
            <person name="Mraz A."/>
            <person name="Stam W.T."/>
            <person name="Tice H."/>
            <person name="Bornberg-Bauer E."/>
            <person name="Green P.J."/>
            <person name="Pearson G.A."/>
            <person name="Procaccini G."/>
            <person name="Duarte C.M."/>
            <person name="Schmutz J."/>
            <person name="Reusch T.B.H."/>
            <person name="Van de Peer Y."/>
        </authorList>
    </citation>
    <scope>NUCLEOTIDE SEQUENCE [LARGE SCALE GENOMIC DNA]</scope>
    <source>
        <strain evidence="9">cv. Finnish</strain>
    </source>
</reference>
<dbReference type="AlphaFoldDB" id="A0A0K9PGW7"/>
<feature type="domain" description="HMA" evidence="7">
    <location>
        <begin position="1"/>
        <end position="68"/>
    </location>
</feature>
<dbReference type="PROSITE" id="PS50846">
    <property type="entry name" value="HMA_2"/>
    <property type="match status" value="1"/>
</dbReference>
<evidence type="ECO:0000256" key="3">
    <source>
        <dbReference type="ARBA" id="ARBA00023288"/>
    </source>
</evidence>
<dbReference type="Gene3D" id="3.30.70.100">
    <property type="match status" value="1"/>
</dbReference>
<gene>
    <name evidence="8" type="ORF">ZOSMA_248G00250</name>
</gene>
<proteinExistence type="inferred from homology"/>
<dbReference type="Proteomes" id="UP000036987">
    <property type="component" value="Unassembled WGS sequence"/>
</dbReference>
<dbReference type="PANTHER" id="PTHR45811:SF35">
    <property type="entry name" value="HEAVY METAL-ASSOCIATED ISOPRENYLATED PLANT PROTEIN 39"/>
    <property type="match status" value="1"/>
</dbReference>
<dbReference type="OrthoDB" id="785494at2759"/>
<keyword evidence="2" id="KW-0479">Metal-binding</keyword>
<sequence length="177" mass="20396">MKKIVIKLDIQDCKAKQKALKTACTVSGIDSISVDMDEKKITIIGDVDPIKLASKLRKNWDSTEIFSVEPAKEPEPEKKEEPKKTEEAQKVEEPKKEDEPKKVVDEPKKAEGEAEVKKVEEPKKEDGPKKEEEKKSENYRKDPIEEPVKSYRVHYPQYTTQYYVQSVEENPNSCVIF</sequence>
<evidence type="ECO:0000259" key="7">
    <source>
        <dbReference type="PROSITE" id="PS50846"/>
    </source>
</evidence>
<evidence type="ECO:0000256" key="1">
    <source>
        <dbReference type="ARBA" id="ARBA00022481"/>
    </source>
</evidence>
<dbReference type="GO" id="GO:0046872">
    <property type="term" value="F:metal ion binding"/>
    <property type="evidence" value="ECO:0007669"/>
    <property type="project" value="UniProtKB-KW"/>
</dbReference>
<evidence type="ECO:0000313" key="9">
    <source>
        <dbReference type="Proteomes" id="UP000036987"/>
    </source>
</evidence>
<comment type="similarity">
    <text evidence="5">Belongs to the HIPP family.</text>
</comment>
<evidence type="ECO:0000313" key="8">
    <source>
        <dbReference type="EMBL" id="KMZ68186.1"/>
    </source>
</evidence>
<dbReference type="Pfam" id="PF00403">
    <property type="entry name" value="HMA"/>
    <property type="match status" value="1"/>
</dbReference>
<dbReference type="InterPro" id="IPR051863">
    <property type="entry name" value="HIPP"/>
</dbReference>
<accession>A0A0K9PGW7</accession>
<evidence type="ECO:0000256" key="5">
    <source>
        <dbReference type="ARBA" id="ARBA00024045"/>
    </source>
</evidence>
<keyword evidence="1" id="KW-0488">Methylation</keyword>
<evidence type="ECO:0000256" key="2">
    <source>
        <dbReference type="ARBA" id="ARBA00022723"/>
    </source>
</evidence>
<organism evidence="8 9">
    <name type="scientific">Zostera marina</name>
    <name type="common">Eelgrass</name>
    <dbReference type="NCBI Taxonomy" id="29655"/>
    <lineage>
        <taxon>Eukaryota</taxon>
        <taxon>Viridiplantae</taxon>
        <taxon>Streptophyta</taxon>
        <taxon>Embryophyta</taxon>
        <taxon>Tracheophyta</taxon>
        <taxon>Spermatophyta</taxon>
        <taxon>Magnoliopsida</taxon>
        <taxon>Liliopsida</taxon>
        <taxon>Zosteraceae</taxon>
        <taxon>Zostera</taxon>
    </lineage>
</organism>
<dbReference type="OMA" id="SKSWAAH"/>
<protein>
    <recommendedName>
        <fullName evidence="7">HMA domain-containing protein</fullName>
    </recommendedName>
</protein>
<keyword evidence="9" id="KW-1185">Reference proteome</keyword>
<dbReference type="InterPro" id="IPR006121">
    <property type="entry name" value="HMA_dom"/>
</dbReference>
<name>A0A0K9PGW7_ZOSMR</name>
<evidence type="ECO:0000256" key="4">
    <source>
        <dbReference type="ARBA" id="ARBA00023289"/>
    </source>
</evidence>
<comment type="caution">
    <text evidence="8">The sequence shown here is derived from an EMBL/GenBank/DDBJ whole genome shotgun (WGS) entry which is preliminary data.</text>
</comment>
<dbReference type="EMBL" id="LFYR01000861">
    <property type="protein sequence ID" value="KMZ68186.1"/>
    <property type="molecule type" value="Genomic_DNA"/>
</dbReference>
<evidence type="ECO:0000256" key="6">
    <source>
        <dbReference type="SAM" id="MobiDB-lite"/>
    </source>
</evidence>
<dbReference type="PANTHER" id="PTHR45811">
    <property type="entry name" value="COPPER TRANSPORT PROTEIN FAMILY-RELATED"/>
    <property type="match status" value="1"/>
</dbReference>